<organism evidence="4 5">
    <name type="scientific">Kaistia hirudinis</name>
    <dbReference type="NCBI Taxonomy" id="1293440"/>
    <lineage>
        <taxon>Bacteria</taxon>
        <taxon>Pseudomonadati</taxon>
        <taxon>Pseudomonadota</taxon>
        <taxon>Alphaproteobacteria</taxon>
        <taxon>Hyphomicrobiales</taxon>
        <taxon>Kaistiaceae</taxon>
        <taxon>Kaistia</taxon>
    </lineage>
</organism>
<dbReference type="Gene3D" id="3.40.1650.10">
    <property type="entry name" value="RbsD-like domain"/>
    <property type="match status" value="1"/>
</dbReference>
<dbReference type="PANTHER" id="PTHR31690">
    <property type="entry name" value="FUCOSE MUTAROTASE"/>
    <property type="match status" value="1"/>
</dbReference>
<dbReference type="RefSeq" id="WP_183398937.1">
    <property type="nucleotide sequence ID" value="NZ_JACIDS010000003.1"/>
</dbReference>
<comment type="catalytic activity">
    <reaction evidence="3">
        <text>alpha-L-fucose = beta-L-fucose</text>
        <dbReference type="Rhea" id="RHEA:25580"/>
        <dbReference type="ChEBI" id="CHEBI:42548"/>
        <dbReference type="ChEBI" id="CHEBI:42589"/>
        <dbReference type="EC" id="5.1.3.29"/>
    </reaction>
</comment>
<dbReference type="InterPro" id="IPR050443">
    <property type="entry name" value="RbsD/FucU_mutarotase"/>
</dbReference>
<dbReference type="InterPro" id="IPR023750">
    <property type="entry name" value="RbsD-like_sf"/>
</dbReference>
<evidence type="ECO:0000313" key="4">
    <source>
        <dbReference type="EMBL" id="MBB3931281.1"/>
    </source>
</evidence>
<dbReference type="GO" id="GO:0062193">
    <property type="term" value="F:D-ribose pyranase activity"/>
    <property type="evidence" value="ECO:0007669"/>
    <property type="project" value="UniProtKB-EC"/>
</dbReference>
<proteinExistence type="predicted"/>
<name>A0A840AQZ0_9HYPH</name>
<evidence type="ECO:0000256" key="1">
    <source>
        <dbReference type="ARBA" id="ARBA00000223"/>
    </source>
</evidence>
<dbReference type="EMBL" id="JACIDS010000003">
    <property type="protein sequence ID" value="MBB3931281.1"/>
    <property type="molecule type" value="Genomic_DNA"/>
</dbReference>
<comment type="catalytic activity">
    <reaction evidence="1">
        <text>beta-D-ribopyranose = beta-D-ribofuranose</text>
        <dbReference type="Rhea" id="RHEA:25432"/>
        <dbReference type="ChEBI" id="CHEBI:27476"/>
        <dbReference type="ChEBI" id="CHEBI:47002"/>
        <dbReference type="EC" id="5.4.99.62"/>
    </reaction>
</comment>
<gene>
    <name evidence="4" type="ORF">GGR25_002331</name>
</gene>
<sequence length="143" mass="15921">MLRGIDPILGPDLLFTLRAMGHGDEIVVVDANFPALAMAKRLVRLDGHDAVRVTDAILSLMPLDRFAPHETAIRMQVVDDPHAEPPVCALFQEVMDRRDPGYKLAKLERFAFYERAKAAFAIVATGERRLYGNVILKKGVIDP</sequence>
<dbReference type="SUPFAM" id="SSF102546">
    <property type="entry name" value="RbsD-like"/>
    <property type="match status" value="1"/>
</dbReference>
<dbReference type="GO" id="GO:0006004">
    <property type="term" value="P:fucose metabolic process"/>
    <property type="evidence" value="ECO:0007669"/>
    <property type="project" value="TreeGrafter"/>
</dbReference>
<dbReference type="GO" id="GO:0036373">
    <property type="term" value="F:L-fucose mutarotase activity"/>
    <property type="evidence" value="ECO:0007669"/>
    <property type="project" value="UniProtKB-EC"/>
</dbReference>
<dbReference type="Pfam" id="PF05025">
    <property type="entry name" value="RbsD_FucU"/>
    <property type="match status" value="1"/>
</dbReference>
<dbReference type="AlphaFoldDB" id="A0A840AQZ0"/>
<dbReference type="PANTHER" id="PTHR31690:SF4">
    <property type="entry name" value="FUCOSE MUTAROTASE"/>
    <property type="match status" value="1"/>
</dbReference>
<dbReference type="GO" id="GO:0042806">
    <property type="term" value="F:fucose binding"/>
    <property type="evidence" value="ECO:0007669"/>
    <property type="project" value="TreeGrafter"/>
</dbReference>
<reference evidence="4 5" key="1">
    <citation type="submission" date="2020-08" db="EMBL/GenBank/DDBJ databases">
        <title>Genomic Encyclopedia of Type Strains, Phase IV (KMG-IV): sequencing the most valuable type-strain genomes for metagenomic binning, comparative biology and taxonomic classification.</title>
        <authorList>
            <person name="Goeker M."/>
        </authorList>
    </citation>
    <scope>NUCLEOTIDE SEQUENCE [LARGE SCALE GENOMIC DNA]</scope>
    <source>
        <strain evidence="4 5">DSM 25966</strain>
    </source>
</reference>
<comment type="caution">
    <text evidence="4">The sequence shown here is derived from an EMBL/GenBank/DDBJ whole genome shotgun (WGS) entry which is preliminary data.</text>
</comment>
<evidence type="ECO:0000256" key="3">
    <source>
        <dbReference type="ARBA" id="ARBA00036324"/>
    </source>
</evidence>
<protein>
    <submittedName>
        <fullName evidence="4">L-fucose mutarotase</fullName>
        <ecNumber evidence="4">5.1.3.29</ecNumber>
    </submittedName>
</protein>
<keyword evidence="2 4" id="KW-0413">Isomerase</keyword>
<keyword evidence="5" id="KW-1185">Reference proteome</keyword>
<evidence type="ECO:0000256" key="2">
    <source>
        <dbReference type="ARBA" id="ARBA00023235"/>
    </source>
</evidence>
<accession>A0A840AQZ0</accession>
<dbReference type="Proteomes" id="UP000553963">
    <property type="component" value="Unassembled WGS sequence"/>
</dbReference>
<dbReference type="InterPro" id="IPR007721">
    <property type="entry name" value="RbsD_FucU"/>
</dbReference>
<evidence type="ECO:0000313" key="5">
    <source>
        <dbReference type="Proteomes" id="UP000553963"/>
    </source>
</evidence>
<dbReference type="EC" id="5.1.3.29" evidence="4"/>